<evidence type="ECO:0000313" key="2">
    <source>
        <dbReference type="Proteomes" id="UP001054945"/>
    </source>
</evidence>
<gene>
    <name evidence="1" type="ORF">CEXT_484761</name>
</gene>
<name>A0AAV4Y3Y6_CAEEX</name>
<comment type="caution">
    <text evidence="1">The sequence shown here is derived from an EMBL/GenBank/DDBJ whole genome shotgun (WGS) entry which is preliminary data.</text>
</comment>
<protein>
    <recommendedName>
        <fullName evidence="3">Transmembrane protein</fullName>
    </recommendedName>
</protein>
<dbReference type="Proteomes" id="UP001054945">
    <property type="component" value="Unassembled WGS sequence"/>
</dbReference>
<keyword evidence="2" id="KW-1185">Reference proteome</keyword>
<reference evidence="1 2" key="1">
    <citation type="submission" date="2021-06" db="EMBL/GenBank/DDBJ databases">
        <title>Caerostris extrusa draft genome.</title>
        <authorList>
            <person name="Kono N."/>
            <person name="Arakawa K."/>
        </authorList>
    </citation>
    <scope>NUCLEOTIDE SEQUENCE [LARGE SCALE GENOMIC DNA]</scope>
</reference>
<dbReference type="AlphaFoldDB" id="A0AAV4Y3Y6"/>
<evidence type="ECO:0008006" key="3">
    <source>
        <dbReference type="Google" id="ProtNLM"/>
    </source>
</evidence>
<accession>A0AAV4Y3Y6</accession>
<organism evidence="1 2">
    <name type="scientific">Caerostris extrusa</name>
    <name type="common">Bark spider</name>
    <name type="synonym">Caerostris bankana</name>
    <dbReference type="NCBI Taxonomy" id="172846"/>
    <lineage>
        <taxon>Eukaryota</taxon>
        <taxon>Metazoa</taxon>
        <taxon>Ecdysozoa</taxon>
        <taxon>Arthropoda</taxon>
        <taxon>Chelicerata</taxon>
        <taxon>Arachnida</taxon>
        <taxon>Araneae</taxon>
        <taxon>Araneomorphae</taxon>
        <taxon>Entelegynae</taxon>
        <taxon>Araneoidea</taxon>
        <taxon>Araneidae</taxon>
        <taxon>Caerostris</taxon>
    </lineage>
</organism>
<sequence>MPVENSLKTKNLSGKTTTQHAVHVLWQGSKNRLPFLPLPCYFRFSFRKRKNHRYSFIPVTPGIRDVLYAGFSHHFPPHSSFVVFLLAGDLILVT</sequence>
<proteinExistence type="predicted"/>
<evidence type="ECO:0000313" key="1">
    <source>
        <dbReference type="EMBL" id="GIZ01725.1"/>
    </source>
</evidence>
<dbReference type="EMBL" id="BPLR01001343">
    <property type="protein sequence ID" value="GIZ01725.1"/>
    <property type="molecule type" value="Genomic_DNA"/>
</dbReference>